<dbReference type="EMBL" id="VSWD01000004">
    <property type="protein sequence ID" value="KAK3104469.1"/>
    <property type="molecule type" value="Genomic_DNA"/>
</dbReference>
<name>A0AA89CBT8_PINIB</name>
<dbReference type="AlphaFoldDB" id="A0AA89CBT8"/>
<evidence type="ECO:0000313" key="3">
    <source>
        <dbReference type="Proteomes" id="UP001186944"/>
    </source>
</evidence>
<feature type="domain" description="DZIP3-like HEPN" evidence="1">
    <location>
        <begin position="49"/>
        <end position="181"/>
    </location>
</feature>
<dbReference type="Pfam" id="PF18738">
    <property type="entry name" value="HEPN_DZIP3"/>
    <property type="match status" value="1"/>
</dbReference>
<accession>A0AA89CBT8</accession>
<organism evidence="2 3">
    <name type="scientific">Pinctada imbricata</name>
    <name type="common">Atlantic pearl-oyster</name>
    <name type="synonym">Pinctada martensii</name>
    <dbReference type="NCBI Taxonomy" id="66713"/>
    <lineage>
        <taxon>Eukaryota</taxon>
        <taxon>Metazoa</taxon>
        <taxon>Spiralia</taxon>
        <taxon>Lophotrochozoa</taxon>
        <taxon>Mollusca</taxon>
        <taxon>Bivalvia</taxon>
        <taxon>Autobranchia</taxon>
        <taxon>Pteriomorphia</taxon>
        <taxon>Pterioida</taxon>
        <taxon>Pterioidea</taxon>
        <taxon>Pteriidae</taxon>
        <taxon>Pinctada</taxon>
    </lineage>
</organism>
<keyword evidence="3" id="KW-1185">Reference proteome</keyword>
<sequence length="224" mass="25932">MATSQYSTTSETTNAGRASRVLLGPCSVQLRDLLRDHVPPQKFPQIIRQKMANYKWTKPQRDLILPSTGQYSGNYSDFDISLLYTLLRNLCKIPKHKNGWGDDPDPNDMSLAANIEMIRICRNRVAHALDFSLSDLEFNDIWSSISTAVIEMDKVLKSNHKHEKDVEFLRYEPMDSEIAKHFKETLRKQYEEDLEIKSLLSEHIKSSDQHIKRSDEKLDGMTYI</sequence>
<gene>
    <name evidence="2" type="ORF">FSP39_002664</name>
</gene>
<evidence type="ECO:0000313" key="2">
    <source>
        <dbReference type="EMBL" id="KAK3104469.1"/>
    </source>
</evidence>
<reference evidence="2" key="1">
    <citation type="submission" date="2019-08" db="EMBL/GenBank/DDBJ databases">
        <title>The improved chromosome-level genome for the pearl oyster Pinctada fucata martensii using PacBio sequencing and Hi-C.</title>
        <authorList>
            <person name="Zheng Z."/>
        </authorList>
    </citation>
    <scope>NUCLEOTIDE SEQUENCE</scope>
    <source>
        <strain evidence="2">ZZ-2019</strain>
        <tissue evidence="2">Adductor muscle</tissue>
    </source>
</reference>
<protein>
    <recommendedName>
        <fullName evidence="1">DZIP3-like HEPN domain-containing protein</fullName>
    </recommendedName>
</protein>
<comment type="caution">
    <text evidence="2">The sequence shown here is derived from an EMBL/GenBank/DDBJ whole genome shotgun (WGS) entry which is preliminary data.</text>
</comment>
<dbReference type="InterPro" id="IPR041249">
    <property type="entry name" value="HEPN_DZIP3"/>
</dbReference>
<dbReference type="Proteomes" id="UP001186944">
    <property type="component" value="Unassembled WGS sequence"/>
</dbReference>
<evidence type="ECO:0000259" key="1">
    <source>
        <dbReference type="Pfam" id="PF18738"/>
    </source>
</evidence>
<proteinExistence type="predicted"/>